<reference evidence="4" key="1">
    <citation type="submission" date="2020-04" db="EMBL/GenBank/DDBJ databases">
        <authorList>
            <person name="Zhang T."/>
        </authorList>
    </citation>
    <scope>NUCLEOTIDE SEQUENCE</scope>
    <source>
        <strain evidence="4">HKST-UBA17</strain>
    </source>
</reference>
<dbReference type="InterPro" id="IPR029052">
    <property type="entry name" value="Metallo-depent_PP-like"/>
</dbReference>
<keyword evidence="2" id="KW-1133">Transmembrane helix</keyword>
<evidence type="ECO:0000313" key="4">
    <source>
        <dbReference type="EMBL" id="MCA9377172.1"/>
    </source>
</evidence>
<dbReference type="PANTHER" id="PTHR33393:SF11">
    <property type="entry name" value="POLYGLUTAMINE SYNTHESIS ACCESSORY PROTEIN RV0574C-RELATED"/>
    <property type="match status" value="1"/>
</dbReference>
<dbReference type="EMBL" id="JAGQLN010000021">
    <property type="protein sequence ID" value="MCA9377172.1"/>
    <property type="molecule type" value="Genomic_DNA"/>
</dbReference>
<dbReference type="SMART" id="SM00854">
    <property type="entry name" value="PGA_cap"/>
    <property type="match status" value="1"/>
</dbReference>
<dbReference type="Pfam" id="PF09587">
    <property type="entry name" value="PGA_cap"/>
    <property type="match status" value="1"/>
</dbReference>
<accession>A0A955I3L0</accession>
<comment type="similarity">
    <text evidence="1">Belongs to the CapA family.</text>
</comment>
<evidence type="ECO:0000256" key="1">
    <source>
        <dbReference type="ARBA" id="ARBA00005662"/>
    </source>
</evidence>
<dbReference type="Proteomes" id="UP000741282">
    <property type="component" value="Unassembled WGS sequence"/>
</dbReference>
<evidence type="ECO:0000256" key="2">
    <source>
        <dbReference type="SAM" id="Phobius"/>
    </source>
</evidence>
<comment type="caution">
    <text evidence="4">The sequence shown here is derived from an EMBL/GenBank/DDBJ whole genome shotgun (WGS) entry which is preliminary data.</text>
</comment>
<organism evidence="4 5">
    <name type="scientific">Candidatus Dojkabacteria bacterium</name>
    <dbReference type="NCBI Taxonomy" id="2099670"/>
    <lineage>
        <taxon>Bacteria</taxon>
        <taxon>Candidatus Dojkabacteria</taxon>
    </lineage>
</organism>
<dbReference type="SUPFAM" id="SSF56300">
    <property type="entry name" value="Metallo-dependent phosphatases"/>
    <property type="match status" value="1"/>
</dbReference>
<evidence type="ECO:0000313" key="5">
    <source>
        <dbReference type="Proteomes" id="UP000741282"/>
    </source>
</evidence>
<dbReference type="InterPro" id="IPR052169">
    <property type="entry name" value="CW_Biosynth-Accessory"/>
</dbReference>
<feature type="domain" description="Capsule synthesis protein CapA" evidence="3">
    <location>
        <begin position="276"/>
        <end position="529"/>
    </location>
</feature>
<reference evidence="4" key="2">
    <citation type="journal article" date="2021" name="Microbiome">
        <title>Successional dynamics and alternative stable states in a saline activated sludge microbial community over 9 years.</title>
        <authorList>
            <person name="Wang Y."/>
            <person name="Ye J."/>
            <person name="Ju F."/>
            <person name="Liu L."/>
            <person name="Boyd J.A."/>
            <person name="Deng Y."/>
            <person name="Parks D.H."/>
            <person name="Jiang X."/>
            <person name="Yin X."/>
            <person name="Woodcroft B.J."/>
            <person name="Tyson G.W."/>
            <person name="Hugenholtz P."/>
            <person name="Polz M.F."/>
            <person name="Zhang T."/>
        </authorList>
    </citation>
    <scope>NUCLEOTIDE SEQUENCE</scope>
    <source>
        <strain evidence="4">HKST-UBA17</strain>
    </source>
</reference>
<evidence type="ECO:0000259" key="3">
    <source>
        <dbReference type="SMART" id="SM00854"/>
    </source>
</evidence>
<sequence>MVKEFTVLEKIPEPPKPNVPRAILTAFILSIVLTLGYVMFTHKDPATLLSLSLYKDPISSINFPSYSYYIDESVSPLLSGEIRTALEQVIWEGNRRYIEVTADTKQDADIIFTSEFPEDSDLPVDDIETFDIVDTKYLPVASFYAVEDSISLSEVRNKELWAYPNDADMVTTLLEANSISDVVVNEITNDMTLDDILLDSPSRIAFVTPDRLVPTVKLLSLDGGYFLEDHEGVLSLNAIFYAPEGSEIPTQLLRTVPKHLTDYPVSDAPIPEDYFSLRMTGVTAISRNLAIKIERAGDPTYPAQHLAEFLSSADMTHTSNEVSFVPGCVPEQSMRFCSALDYIETLKVSGMDIIELTGNHNNDYGAVYNGSTIEMYDELGWEHFGGGSNIEDAEKILYIDQKDGVVAMVGYNYYDTMLGTGAIAGEDRAGANSYSVEKLQRDIIEAKKNADFVIVDFQFQECYSYPESDVIYPICYKPLQYPDQKAVFKQAIDLGADMVVGTQAHQPQTYEIYKGKLIFYGLGNLYFDQISWIGTRQGLILTHYFLNGVHVQTKIDTTFLGLDMKPYLTYDEDREFFLQLLDDAR</sequence>
<feature type="transmembrane region" description="Helical" evidence="2">
    <location>
        <begin position="21"/>
        <end position="40"/>
    </location>
</feature>
<protein>
    <submittedName>
        <fullName evidence="4">CapA family protein</fullName>
    </submittedName>
</protein>
<dbReference type="PANTHER" id="PTHR33393">
    <property type="entry name" value="POLYGLUTAMINE SYNTHESIS ACCESSORY PROTEIN RV0574C-RELATED"/>
    <property type="match status" value="1"/>
</dbReference>
<dbReference type="AlphaFoldDB" id="A0A955I3L0"/>
<gene>
    <name evidence="4" type="ORF">KC685_04595</name>
</gene>
<keyword evidence="2" id="KW-0812">Transmembrane</keyword>
<proteinExistence type="inferred from homology"/>
<keyword evidence="2" id="KW-0472">Membrane</keyword>
<dbReference type="InterPro" id="IPR019079">
    <property type="entry name" value="Capsule_synth_CapA"/>
</dbReference>
<name>A0A955I3L0_9BACT</name>